<feature type="repeat" description="ANK" evidence="3">
    <location>
        <begin position="178"/>
        <end position="210"/>
    </location>
</feature>
<feature type="repeat" description="ANK" evidence="3">
    <location>
        <begin position="145"/>
        <end position="177"/>
    </location>
</feature>
<sequence length="496" mass="54684">MDNSMLLSAIDNHDIEEIKNLLESQQCAINGDGTERNPPIFQCVDTTCRRAAEADCRGCDMLKMLLQYGADVNVQVEGNTAALAAAQRGYARCVQVLVESGADLTVTTHQGDTALIQAVKHGAATTVRCLTGYSSVSMLNHRNNDGQTALMLATSNECFLCLRPLLDAGADVNVKDDDGNTALMCALRKDSPEAVTLLLEKGACVNTVTQSGDTPLSVAIGYKQLVELGYLSRLRNYRSRRVQVGYNMIVLKLLRLGLDPTLSYKDRHSLHTVVAGGQETVVRGLVRNGFPPLDLDCKTIRSDSPGHPLSLFLSWAPSTRLSPLALALLCGRLRIARYLIVNSFFTHYDIVRLCWDPNIRRALGEACSTGNSHKYNYHWASSFEVEESTTQARQCLQLLDSLASTPHSLLTLSLITISSALSQHLTKHPLTLTETNKWICKQTFREKVQVLEIPPSLKRALLHQTPFSKICCRSWDDILIGEEVCLPPCGCRHCEE</sequence>
<dbReference type="PANTHER" id="PTHR24173:SF74">
    <property type="entry name" value="ANKYRIN REPEAT DOMAIN-CONTAINING PROTEIN 16"/>
    <property type="match status" value="1"/>
</dbReference>
<keyword evidence="5" id="KW-1185">Reference proteome</keyword>
<dbReference type="Pfam" id="PF12796">
    <property type="entry name" value="Ank_2"/>
    <property type="match status" value="1"/>
</dbReference>
<evidence type="ECO:0008006" key="6">
    <source>
        <dbReference type="Google" id="ProtNLM"/>
    </source>
</evidence>
<evidence type="ECO:0000313" key="4">
    <source>
        <dbReference type="EMBL" id="KAK3803750.1"/>
    </source>
</evidence>
<dbReference type="PROSITE" id="PS50297">
    <property type="entry name" value="ANK_REP_REGION"/>
    <property type="match status" value="3"/>
</dbReference>
<dbReference type="Pfam" id="PF00023">
    <property type="entry name" value="Ank"/>
    <property type="match status" value="1"/>
</dbReference>
<dbReference type="EMBL" id="JAWDGP010000091">
    <property type="protein sequence ID" value="KAK3803750.1"/>
    <property type="molecule type" value="Genomic_DNA"/>
</dbReference>
<dbReference type="InterPro" id="IPR002110">
    <property type="entry name" value="Ankyrin_rpt"/>
</dbReference>
<evidence type="ECO:0000256" key="1">
    <source>
        <dbReference type="ARBA" id="ARBA00022737"/>
    </source>
</evidence>
<evidence type="ECO:0000256" key="3">
    <source>
        <dbReference type="PROSITE-ProRule" id="PRU00023"/>
    </source>
</evidence>
<evidence type="ECO:0000256" key="2">
    <source>
        <dbReference type="ARBA" id="ARBA00023043"/>
    </source>
</evidence>
<dbReference type="AlphaFoldDB" id="A0AAE1BCU8"/>
<reference evidence="4" key="1">
    <citation type="journal article" date="2023" name="G3 (Bethesda)">
        <title>A reference genome for the long-term kleptoplast-retaining sea slug Elysia crispata morphotype clarki.</title>
        <authorList>
            <person name="Eastman K.E."/>
            <person name="Pendleton A.L."/>
            <person name="Shaikh M.A."/>
            <person name="Suttiyut T."/>
            <person name="Ogas R."/>
            <person name="Tomko P."/>
            <person name="Gavelis G."/>
            <person name="Widhalm J.R."/>
            <person name="Wisecaver J.H."/>
        </authorList>
    </citation>
    <scope>NUCLEOTIDE SEQUENCE</scope>
    <source>
        <strain evidence="4">ECLA1</strain>
    </source>
</reference>
<dbReference type="Gene3D" id="1.25.40.20">
    <property type="entry name" value="Ankyrin repeat-containing domain"/>
    <property type="match status" value="2"/>
</dbReference>
<name>A0AAE1BCU8_9GAST</name>
<dbReference type="SUPFAM" id="SSF48403">
    <property type="entry name" value="Ankyrin repeat"/>
    <property type="match status" value="1"/>
</dbReference>
<dbReference type="InterPro" id="IPR036770">
    <property type="entry name" value="Ankyrin_rpt-contain_sf"/>
</dbReference>
<proteinExistence type="predicted"/>
<dbReference type="SMART" id="SM00248">
    <property type="entry name" value="ANK"/>
    <property type="match status" value="8"/>
</dbReference>
<keyword evidence="1" id="KW-0677">Repeat</keyword>
<dbReference type="PANTHER" id="PTHR24173">
    <property type="entry name" value="ANKYRIN REPEAT CONTAINING"/>
    <property type="match status" value="1"/>
</dbReference>
<keyword evidence="2 3" id="KW-0040">ANK repeat</keyword>
<feature type="repeat" description="ANK" evidence="3">
    <location>
        <begin position="77"/>
        <end position="109"/>
    </location>
</feature>
<accession>A0AAE1BCU8</accession>
<comment type="caution">
    <text evidence="4">The sequence shown here is derived from an EMBL/GenBank/DDBJ whole genome shotgun (WGS) entry which is preliminary data.</text>
</comment>
<gene>
    <name evidence="4" type="ORF">RRG08_029678</name>
</gene>
<dbReference type="Proteomes" id="UP001283361">
    <property type="component" value="Unassembled WGS sequence"/>
</dbReference>
<organism evidence="4 5">
    <name type="scientific">Elysia crispata</name>
    <name type="common">lettuce slug</name>
    <dbReference type="NCBI Taxonomy" id="231223"/>
    <lineage>
        <taxon>Eukaryota</taxon>
        <taxon>Metazoa</taxon>
        <taxon>Spiralia</taxon>
        <taxon>Lophotrochozoa</taxon>
        <taxon>Mollusca</taxon>
        <taxon>Gastropoda</taxon>
        <taxon>Heterobranchia</taxon>
        <taxon>Euthyneura</taxon>
        <taxon>Panpulmonata</taxon>
        <taxon>Sacoglossa</taxon>
        <taxon>Placobranchoidea</taxon>
        <taxon>Plakobranchidae</taxon>
        <taxon>Elysia</taxon>
    </lineage>
</organism>
<dbReference type="PROSITE" id="PS50088">
    <property type="entry name" value="ANK_REPEAT"/>
    <property type="match status" value="3"/>
</dbReference>
<protein>
    <recommendedName>
        <fullName evidence="6">Ankyrin repeat protein</fullName>
    </recommendedName>
</protein>
<evidence type="ECO:0000313" key="5">
    <source>
        <dbReference type="Proteomes" id="UP001283361"/>
    </source>
</evidence>